<proteinExistence type="predicted"/>
<dbReference type="AlphaFoldDB" id="A0A557SU09"/>
<evidence type="ECO:0000313" key="1">
    <source>
        <dbReference type="EMBL" id="TVP40075.1"/>
    </source>
</evidence>
<comment type="caution">
    <text evidence="1">The sequence shown here is derived from an EMBL/GenBank/DDBJ whole genome shotgun (WGS) entry which is preliminary data.</text>
</comment>
<organism evidence="1 2">
    <name type="scientific">Candidatus Nitrosocosmicus arcticus</name>
    <dbReference type="NCBI Taxonomy" id="2035267"/>
    <lineage>
        <taxon>Archaea</taxon>
        <taxon>Nitrososphaerota</taxon>
        <taxon>Nitrososphaeria</taxon>
        <taxon>Nitrososphaerales</taxon>
        <taxon>Nitrososphaeraceae</taxon>
        <taxon>Candidatus Nitrosocosmicus</taxon>
    </lineage>
</organism>
<dbReference type="Proteomes" id="UP000315289">
    <property type="component" value="Unassembled WGS sequence"/>
</dbReference>
<reference evidence="1 2" key="1">
    <citation type="journal article" date="2019" name="Front. Microbiol.">
        <title>Ammonia Oxidation by the Arctic Terrestrial Thaumarchaeote Candidatus Nitrosocosmicus arcticus Is Stimulated by Increasing Temperatures.</title>
        <authorList>
            <person name="Alves R.J.E."/>
            <person name="Kerou M."/>
            <person name="Zappe A."/>
            <person name="Bittner R."/>
            <person name="Abby S.S."/>
            <person name="Schmidt H.A."/>
            <person name="Pfeifer K."/>
            <person name="Schleper C."/>
        </authorList>
    </citation>
    <scope>NUCLEOTIDE SEQUENCE [LARGE SCALE GENOMIC DNA]</scope>
    <source>
        <strain evidence="1 2">Kfb</strain>
    </source>
</reference>
<gene>
    <name evidence="1" type="ORF">NARC_100137</name>
</gene>
<accession>A0A557SU09</accession>
<dbReference type="EMBL" id="VOAH01000010">
    <property type="protein sequence ID" value="TVP40075.1"/>
    <property type="molecule type" value="Genomic_DNA"/>
</dbReference>
<name>A0A557SU09_9ARCH</name>
<sequence>MAFKLLSPFKILCFNHFHINNNNHYTFFYILYKDFGKPCPWCNAWVKSEMKIVASQVNWNNRTGQFTVYGRATCRYCRKTMNGKNRFNKFSPDKDPSDWWTEWKIIPLSLMEHAECPKCSSKNITTENIETNITNEGIDILFSFKCKNCNNAKSQIIREFQSLWDIIESIKLSPDNIEIVNGNSDEINESFTD</sequence>
<evidence type="ECO:0000313" key="2">
    <source>
        <dbReference type="Proteomes" id="UP000315289"/>
    </source>
</evidence>
<keyword evidence="2" id="KW-1185">Reference proteome</keyword>
<protein>
    <submittedName>
        <fullName evidence="1">Uncharacterized protein</fullName>
    </submittedName>
</protein>